<dbReference type="EMBL" id="QNRF01000001">
    <property type="protein sequence ID" value="RBO86200.1"/>
    <property type="molecule type" value="Genomic_DNA"/>
</dbReference>
<proteinExistence type="predicted"/>
<comment type="caution">
    <text evidence="1">The sequence shown here is derived from an EMBL/GenBank/DDBJ whole genome shotgun (WGS) entry which is preliminary data.</text>
</comment>
<organism evidence="1 2">
    <name type="scientific">Marinomonas aquiplantarum</name>
    <dbReference type="NCBI Taxonomy" id="491951"/>
    <lineage>
        <taxon>Bacteria</taxon>
        <taxon>Pseudomonadati</taxon>
        <taxon>Pseudomonadota</taxon>
        <taxon>Gammaproteobacteria</taxon>
        <taxon>Oceanospirillales</taxon>
        <taxon>Oceanospirillaceae</taxon>
        <taxon>Marinomonas</taxon>
    </lineage>
</organism>
<reference evidence="1 2" key="1">
    <citation type="submission" date="2018-06" db="EMBL/GenBank/DDBJ databases">
        <title>Genomic Encyclopedia of Type Strains, Phase III (KMG-III): the genomes of soil and plant-associated and newly described type strains.</title>
        <authorList>
            <person name="Whitman W."/>
        </authorList>
    </citation>
    <scope>NUCLEOTIDE SEQUENCE [LARGE SCALE GENOMIC DNA]</scope>
    <source>
        <strain evidence="1 2">CECT 7732</strain>
    </source>
</reference>
<dbReference type="RefSeq" id="WP_113873071.1">
    <property type="nucleotide sequence ID" value="NZ_QNRF01000001.1"/>
</dbReference>
<protein>
    <submittedName>
        <fullName evidence="1">Uncharacterized protein</fullName>
    </submittedName>
</protein>
<dbReference type="AlphaFoldDB" id="A0A366D838"/>
<accession>A0A366D838</accession>
<gene>
    <name evidence="1" type="ORF">DFP76_101477</name>
</gene>
<name>A0A366D838_9GAMM</name>
<sequence length="177" mass="20980">MSTEILTLPVYRLSREKYYIQRSSYIEKTMYGGSKEHVDFQKEFHRRNPERKFQYETHLINKYGGCWEFNEIVGFIRLHFLGSQIRGEYFSVKAKRITRTRKKIFEYSTHKLAPELNIGRDASNQEIFKVVSKYVADCYKELPKGRFIDDGQLKSLGSFLDWRALLKSSTDFGGNYE</sequence>
<dbReference type="OrthoDB" id="6121514at2"/>
<dbReference type="Proteomes" id="UP000252086">
    <property type="component" value="Unassembled WGS sequence"/>
</dbReference>
<keyword evidence="2" id="KW-1185">Reference proteome</keyword>
<evidence type="ECO:0000313" key="2">
    <source>
        <dbReference type="Proteomes" id="UP000252086"/>
    </source>
</evidence>
<evidence type="ECO:0000313" key="1">
    <source>
        <dbReference type="EMBL" id="RBO86200.1"/>
    </source>
</evidence>